<evidence type="ECO:0000313" key="9">
    <source>
        <dbReference type="RefSeq" id="XP_071910166.1"/>
    </source>
</evidence>
<feature type="transmembrane region" description="Helical" evidence="6">
    <location>
        <begin position="108"/>
        <end position="125"/>
    </location>
</feature>
<feature type="transmembrane region" description="Helical" evidence="6">
    <location>
        <begin position="40"/>
        <end position="62"/>
    </location>
</feature>
<comment type="subcellular location">
    <subcellularLocation>
        <location evidence="1 6">Membrane</location>
        <topology evidence="1 6">Multi-pass membrane protein</topology>
    </subcellularLocation>
</comment>
<feature type="domain" description="EamA" evidence="7">
    <location>
        <begin position="29"/>
        <end position="152"/>
    </location>
</feature>
<evidence type="ECO:0000259" key="7">
    <source>
        <dbReference type="Pfam" id="PF00892"/>
    </source>
</evidence>
<dbReference type="SUPFAM" id="SSF103481">
    <property type="entry name" value="Multidrug resistance efflux transporter EmrE"/>
    <property type="match status" value="2"/>
</dbReference>
<dbReference type="RefSeq" id="XP_071910166.1">
    <property type="nucleotide sequence ID" value="XM_072054065.1"/>
</dbReference>
<feature type="transmembrane region" description="Helical" evidence="6">
    <location>
        <begin position="228"/>
        <end position="245"/>
    </location>
</feature>
<reference evidence="8" key="1">
    <citation type="journal article" date="2025" name="Foods">
        <title>Unveiling the Microbial Signatures of Arabica Coffee Cherries: Insights into Ripeness Specific Diversity, Functional Traits, and Implications for Quality and Safety.</title>
        <authorList>
            <consortium name="RefSeq"/>
            <person name="Tenea G.N."/>
            <person name="Cifuentes V."/>
            <person name="Reyes P."/>
            <person name="Cevallos-Vallejos M."/>
        </authorList>
    </citation>
    <scope>NUCLEOTIDE SEQUENCE [LARGE SCALE GENOMIC DNA]</scope>
</reference>
<dbReference type="PANTHER" id="PTHR31218">
    <property type="entry name" value="WAT1-RELATED PROTEIN"/>
    <property type="match status" value="1"/>
</dbReference>
<evidence type="ECO:0000313" key="8">
    <source>
        <dbReference type="Proteomes" id="UP001652660"/>
    </source>
</evidence>
<accession>A0ABM4USB1</accession>
<dbReference type="GeneID" id="113689029"/>
<evidence type="ECO:0000256" key="4">
    <source>
        <dbReference type="ARBA" id="ARBA00022989"/>
    </source>
</evidence>
<evidence type="ECO:0000256" key="5">
    <source>
        <dbReference type="ARBA" id="ARBA00023136"/>
    </source>
</evidence>
<keyword evidence="5 6" id="KW-0472">Membrane</keyword>
<evidence type="ECO:0000256" key="2">
    <source>
        <dbReference type="ARBA" id="ARBA00007635"/>
    </source>
</evidence>
<proteinExistence type="inferred from homology"/>
<feature type="transmembrane region" description="Helical" evidence="6">
    <location>
        <begin position="251"/>
        <end position="270"/>
    </location>
</feature>
<keyword evidence="8" id="KW-1185">Reference proteome</keyword>
<sequence>MAVKKWIQGGRLAAGMLTIQAIATGLQLLSRLILNQGSFIFAYMFYRHVVGAICVAPFALFWERGNGKKLSWLIFFWLFVVALTGITMAMGLFYYGLGDTTATYATNFLNLIPIVTFLLSTILRIEELRLHTRAGKIKTMAAILCLGGALVIAFYKGKAFHIPHLNVEKHSILKTTKPRKWTRGTIFLVCSCLSYSLWFISQGSLATSASFCLISWAISKRGPTYPSMFNPLSLVFVAIAEAFFLGEAITIGSLLGMFLIIVGLYSFLWAKNKETKAIFKTIRANGEVEKRSVESAATVVPALSPQNDINHGDKEQQTDAVVLTRVEGLAG</sequence>
<keyword evidence="4 6" id="KW-1133">Transmembrane helix</keyword>
<feature type="transmembrane region" description="Helical" evidence="6">
    <location>
        <begin position="74"/>
        <end position="96"/>
    </location>
</feature>
<organism evidence="8 9">
    <name type="scientific">Coffea arabica</name>
    <name type="common">Arabian coffee</name>
    <dbReference type="NCBI Taxonomy" id="13443"/>
    <lineage>
        <taxon>Eukaryota</taxon>
        <taxon>Viridiplantae</taxon>
        <taxon>Streptophyta</taxon>
        <taxon>Embryophyta</taxon>
        <taxon>Tracheophyta</taxon>
        <taxon>Spermatophyta</taxon>
        <taxon>Magnoliopsida</taxon>
        <taxon>eudicotyledons</taxon>
        <taxon>Gunneridae</taxon>
        <taxon>Pentapetalae</taxon>
        <taxon>asterids</taxon>
        <taxon>lamiids</taxon>
        <taxon>Gentianales</taxon>
        <taxon>Rubiaceae</taxon>
        <taxon>Ixoroideae</taxon>
        <taxon>Gardenieae complex</taxon>
        <taxon>Bertiereae - Coffeeae clade</taxon>
        <taxon>Coffeeae</taxon>
        <taxon>Coffea</taxon>
    </lineage>
</organism>
<name>A0ABM4USB1_COFAR</name>
<comment type="similarity">
    <text evidence="2 6">Belongs to the drug/metabolite transporter (DMT) superfamily. Plant drug/metabolite exporter (P-DME) (TC 2.A.7.4) family.</text>
</comment>
<dbReference type="InterPro" id="IPR030184">
    <property type="entry name" value="WAT1-related"/>
</dbReference>
<evidence type="ECO:0000256" key="6">
    <source>
        <dbReference type="RuleBase" id="RU363077"/>
    </source>
</evidence>
<reference evidence="9" key="2">
    <citation type="submission" date="2025-08" db="UniProtKB">
        <authorList>
            <consortium name="RefSeq"/>
        </authorList>
    </citation>
    <scope>IDENTIFICATION</scope>
    <source>
        <tissue evidence="9">Leaves</tissue>
    </source>
</reference>
<feature type="transmembrane region" description="Helical" evidence="6">
    <location>
        <begin position="137"/>
        <end position="155"/>
    </location>
</feature>
<keyword evidence="3 6" id="KW-0812">Transmembrane</keyword>
<feature type="transmembrane region" description="Helical" evidence="6">
    <location>
        <begin position="186"/>
        <end position="216"/>
    </location>
</feature>
<dbReference type="Pfam" id="PF00892">
    <property type="entry name" value="EamA"/>
    <property type="match status" value="1"/>
</dbReference>
<feature type="transmembrane region" description="Helical" evidence="6">
    <location>
        <begin position="12"/>
        <end position="34"/>
    </location>
</feature>
<dbReference type="InterPro" id="IPR000620">
    <property type="entry name" value="EamA_dom"/>
</dbReference>
<evidence type="ECO:0000256" key="3">
    <source>
        <dbReference type="ARBA" id="ARBA00022692"/>
    </source>
</evidence>
<evidence type="ECO:0000256" key="1">
    <source>
        <dbReference type="ARBA" id="ARBA00004141"/>
    </source>
</evidence>
<dbReference type="InterPro" id="IPR037185">
    <property type="entry name" value="EmrE-like"/>
</dbReference>
<gene>
    <name evidence="9" type="primary">LOC113689029</name>
</gene>
<protein>
    <recommendedName>
        <fullName evidence="6">WAT1-related protein</fullName>
    </recommendedName>
</protein>
<dbReference type="Proteomes" id="UP001652660">
    <property type="component" value="Chromosome 1e"/>
</dbReference>